<reference evidence="1 2" key="1">
    <citation type="submission" date="2020-08" db="EMBL/GenBank/DDBJ databases">
        <title>Sequencing the genomes of 1000 actinobacteria strains.</title>
        <authorList>
            <person name="Klenk H.-P."/>
        </authorList>
    </citation>
    <scope>NUCLEOTIDE SEQUENCE [LARGE SCALE GENOMIC DNA]</scope>
    <source>
        <strain evidence="1 2">DSM 45784</strain>
    </source>
</reference>
<sequence>MRFTAEGGGGGRTLIGTGGRDEVSDNPLNYCLFTLSYRQMSVFRGLTGKASIARHYRRVGGTTGGSMVVNADLAKVLDKEFEDKSLPELIKAPVSALAGVSEGDAKLLKEAFKITTVGDLGRNKYFRTAVALTELADSTK</sequence>
<gene>
    <name evidence="1" type="ORF">BJ982_001315</name>
</gene>
<proteinExistence type="predicted"/>
<evidence type="ECO:0000313" key="1">
    <source>
        <dbReference type="EMBL" id="MBB4699771.1"/>
    </source>
</evidence>
<dbReference type="RefSeq" id="WP_239123456.1">
    <property type="nucleotide sequence ID" value="NZ_BOOV01000031.1"/>
</dbReference>
<accession>A0A7W7D6D6</accession>
<comment type="caution">
    <text evidence="1">The sequence shown here is derived from an EMBL/GenBank/DDBJ whole genome shotgun (WGS) entry which is preliminary data.</text>
</comment>
<dbReference type="Proteomes" id="UP000542210">
    <property type="component" value="Unassembled WGS sequence"/>
</dbReference>
<protein>
    <submittedName>
        <fullName evidence="1">Uncharacterized protein</fullName>
    </submittedName>
</protein>
<evidence type="ECO:0000313" key="2">
    <source>
        <dbReference type="Proteomes" id="UP000542210"/>
    </source>
</evidence>
<name>A0A7W7D6D6_9ACTN</name>
<organism evidence="1 2">
    <name type="scientific">Sphaerisporangium siamense</name>
    <dbReference type="NCBI Taxonomy" id="795645"/>
    <lineage>
        <taxon>Bacteria</taxon>
        <taxon>Bacillati</taxon>
        <taxon>Actinomycetota</taxon>
        <taxon>Actinomycetes</taxon>
        <taxon>Streptosporangiales</taxon>
        <taxon>Streptosporangiaceae</taxon>
        <taxon>Sphaerisporangium</taxon>
    </lineage>
</organism>
<keyword evidence="2" id="KW-1185">Reference proteome</keyword>
<dbReference type="EMBL" id="JACHND010000001">
    <property type="protein sequence ID" value="MBB4699771.1"/>
    <property type="molecule type" value="Genomic_DNA"/>
</dbReference>
<dbReference type="AlphaFoldDB" id="A0A7W7D6D6"/>